<dbReference type="STRING" id="1428644.BIV57_12385"/>
<name>A0A1J7BEX4_9ACTN</name>
<dbReference type="PANTHER" id="PTHR34580:SF1">
    <property type="entry name" value="PROTEIN PAFC"/>
    <property type="match status" value="1"/>
</dbReference>
<organism evidence="5 6">
    <name type="scientific">Mangrovactinospora gilvigrisea</name>
    <dbReference type="NCBI Taxonomy" id="1428644"/>
    <lineage>
        <taxon>Bacteria</taxon>
        <taxon>Bacillati</taxon>
        <taxon>Actinomycetota</taxon>
        <taxon>Actinomycetes</taxon>
        <taxon>Kitasatosporales</taxon>
        <taxon>Streptomycetaceae</taxon>
        <taxon>Mangrovactinospora</taxon>
    </lineage>
</organism>
<evidence type="ECO:0000313" key="6">
    <source>
        <dbReference type="Proteomes" id="UP000243342"/>
    </source>
</evidence>
<dbReference type="Pfam" id="PF08279">
    <property type="entry name" value="HTH_11"/>
    <property type="match status" value="1"/>
</dbReference>
<evidence type="ECO:0000256" key="1">
    <source>
        <dbReference type="ARBA" id="ARBA00023015"/>
    </source>
</evidence>
<dbReference type="GO" id="GO:0003700">
    <property type="term" value="F:DNA-binding transcription factor activity"/>
    <property type="evidence" value="ECO:0007669"/>
    <property type="project" value="InterPro"/>
</dbReference>
<dbReference type="PANTHER" id="PTHR34580">
    <property type="match status" value="1"/>
</dbReference>
<dbReference type="PIRSF" id="PIRSF016838">
    <property type="entry name" value="PafC"/>
    <property type="match status" value="1"/>
</dbReference>
<dbReference type="InterPro" id="IPR013196">
    <property type="entry name" value="HTH_11"/>
</dbReference>
<keyword evidence="2" id="KW-0804">Transcription</keyword>
<dbReference type="OrthoDB" id="3171994at2"/>
<feature type="compositionally biased region" description="Basic and acidic residues" evidence="3">
    <location>
        <begin position="368"/>
        <end position="377"/>
    </location>
</feature>
<proteinExistence type="predicted"/>
<feature type="region of interest" description="Disordered" evidence="3">
    <location>
        <begin position="195"/>
        <end position="219"/>
    </location>
</feature>
<reference evidence="5 6" key="1">
    <citation type="submission" date="2016-10" db="EMBL/GenBank/DDBJ databases">
        <title>Genome sequence of Streptomyces gilvigriseus MUSC 26.</title>
        <authorList>
            <person name="Lee L.-H."/>
            <person name="Ser H.-L."/>
        </authorList>
    </citation>
    <scope>NUCLEOTIDE SEQUENCE [LARGE SCALE GENOMIC DNA]</scope>
    <source>
        <strain evidence="5 6">MUSC 26</strain>
    </source>
</reference>
<dbReference type="SUPFAM" id="SSF46785">
    <property type="entry name" value="Winged helix' DNA-binding domain"/>
    <property type="match status" value="1"/>
</dbReference>
<dbReference type="InterPro" id="IPR026881">
    <property type="entry name" value="WYL_dom"/>
</dbReference>
<dbReference type="PROSITE" id="PS51000">
    <property type="entry name" value="HTH_DEOR_2"/>
    <property type="match status" value="1"/>
</dbReference>
<evidence type="ECO:0000313" key="5">
    <source>
        <dbReference type="EMBL" id="OIV37125.1"/>
    </source>
</evidence>
<dbReference type="PROSITE" id="PS52050">
    <property type="entry name" value="WYL"/>
    <property type="match status" value="1"/>
</dbReference>
<evidence type="ECO:0000259" key="4">
    <source>
        <dbReference type="PROSITE" id="PS51000"/>
    </source>
</evidence>
<feature type="domain" description="HTH deoR-type" evidence="4">
    <location>
        <begin position="2"/>
        <end position="60"/>
    </location>
</feature>
<dbReference type="Proteomes" id="UP000243342">
    <property type="component" value="Unassembled WGS sequence"/>
</dbReference>
<dbReference type="RefSeq" id="WP_071656858.1">
    <property type="nucleotide sequence ID" value="NZ_MLCF01000062.1"/>
</dbReference>
<dbReference type="InterPro" id="IPR001034">
    <property type="entry name" value="DeoR_HTH"/>
</dbReference>
<gene>
    <name evidence="5" type="ORF">BIV57_12385</name>
</gene>
<accession>A0A1J7BEX4</accession>
<evidence type="ECO:0000256" key="3">
    <source>
        <dbReference type="SAM" id="MobiDB-lite"/>
    </source>
</evidence>
<sequence>MKASRLVSILLMLQTRERMTAQQIADALEVSVRTVYRDVDALSSSGVPIYAEPGHGGGFRLLEGFRTRLNGFTAGEAEALFLTGLPGAAADLGLDGPVTAARLKLLTALPAELRDRPERLADHFHLDPAGWYQDQEPAPHLQGLAAAVWGARRVRIRYLRWAEPRRVDRTLEPLGLVLKGGHWYLVARQAPGGQAAEGQAAGGQGAEGKGAPGKAAQREARTFRVSRIAGLHTFEETFERPAGFDLAAHWRAHLDGFERRRLRASAVVRLAPGLLERLAELLEPAAARAARETATAPDAAGRTTVTLPVETWERAVPDLLRLGAGAEVLEPEALRERIAAEAAALADLYAGAGGRAGVQAGGAAPGRPVREPSGHAR</sequence>
<dbReference type="Pfam" id="PF13280">
    <property type="entry name" value="WYL"/>
    <property type="match status" value="1"/>
</dbReference>
<dbReference type="Gene3D" id="1.10.10.10">
    <property type="entry name" value="Winged helix-like DNA-binding domain superfamily/Winged helix DNA-binding domain"/>
    <property type="match status" value="1"/>
</dbReference>
<comment type="caution">
    <text evidence="5">The sequence shown here is derived from an EMBL/GenBank/DDBJ whole genome shotgun (WGS) entry which is preliminary data.</text>
</comment>
<dbReference type="InterPro" id="IPR057727">
    <property type="entry name" value="WCX_dom"/>
</dbReference>
<protein>
    <recommendedName>
        <fullName evidence="4">HTH deoR-type domain-containing protein</fullName>
    </recommendedName>
</protein>
<dbReference type="InterPro" id="IPR051534">
    <property type="entry name" value="CBASS_pafABC_assoc_protein"/>
</dbReference>
<dbReference type="EMBL" id="MLCF01000062">
    <property type="protein sequence ID" value="OIV37125.1"/>
    <property type="molecule type" value="Genomic_DNA"/>
</dbReference>
<feature type="region of interest" description="Disordered" evidence="3">
    <location>
        <begin position="356"/>
        <end position="377"/>
    </location>
</feature>
<dbReference type="AlphaFoldDB" id="A0A1J7BEX4"/>
<dbReference type="InterPro" id="IPR036388">
    <property type="entry name" value="WH-like_DNA-bd_sf"/>
</dbReference>
<keyword evidence="1" id="KW-0805">Transcription regulation</keyword>
<keyword evidence="6" id="KW-1185">Reference proteome</keyword>
<dbReference type="Pfam" id="PF25583">
    <property type="entry name" value="WCX"/>
    <property type="match status" value="1"/>
</dbReference>
<feature type="compositionally biased region" description="Gly residues" evidence="3">
    <location>
        <begin position="200"/>
        <end position="211"/>
    </location>
</feature>
<evidence type="ECO:0000256" key="2">
    <source>
        <dbReference type="ARBA" id="ARBA00023163"/>
    </source>
</evidence>
<dbReference type="InterPro" id="IPR036390">
    <property type="entry name" value="WH_DNA-bd_sf"/>
</dbReference>
<dbReference type="InterPro" id="IPR028349">
    <property type="entry name" value="PafC-like"/>
</dbReference>